<evidence type="ECO:0000313" key="2">
    <source>
        <dbReference type="Proteomes" id="UP001497392"/>
    </source>
</evidence>
<evidence type="ECO:0000313" key="1">
    <source>
        <dbReference type="EMBL" id="CAL5227452.1"/>
    </source>
</evidence>
<proteinExistence type="predicted"/>
<keyword evidence="2" id="KW-1185">Reference proteome</keyword>
<protein>
    <submittedName>
        <fullName evidence="1">G10419 protein</fullName>
    </submittedName>
</protein>
<gene>
    <name evidence="1" type="primary">g10419</name>
    <name evidence="1" type="ORF">VP750_LOCUS9358</name>
</gene>
<accession>A0ABP1G6N1</accession>
<dbReference type="EMBL" id="CAXHTA020000017">
    <property type="protein sequence ID" value="CAL5227452.1"/>
    <property type="molecule type" value="Genomic_DNA"/>
</dbReference>
<reference evidence="1 2" key="1">
    <citation type="submission" date="2024-06" db="EMBL/GenBank/DDBJ databases">
        <authorList>
            <person name="Kraege A."/>
            <person name="Thomma B."/>
        </authorList>
    </citation>
    <scope>NUCLEOTIDE SEQUENCE [LARGE SCALE GENOMIC DNA]</scope>
</reference>
<comment type="caution">
    <text evidence="1">The sequence shown here is derived from an EMBL/GenBank/DDBJ whole genome shotgun (WGS) entry which is preliminary data.</text>
</comment>
<dbReference type="Proteomes" id="UP001497392">
    <property type="component" value="Unassembled WGS sequence"/>
</dbReference>
<name>A0ABP1G6N1_9CHLO</name>
<dbReference type="PANTHER" id="PTHR37203">
    <property type="match status" value="1"/>
</dbReference>
<organism evidence="1 2">
    <name type="scientific">Coccomyxa viridis</name>
    <dbReference type="NCBI Taxonomy" id="1274662"/>
    <lineage>
        <taxon>Eukaryota</taxon>
        <taxon>Viridiplantae</taxon>
        <taxon>Chlorophyta</taxon>
        <taxon>core chlorophytes</taxon>
        <taxon>Trebouxiophyceae</taxon>
        <taxon>Trebouxiophyceae incertae sedis</taxon>
        <taxon>Coccomyxaceae</taxon>
        <taxon>Coccomyxa</taxon>
    </lineage>
</organism>
<sequence>MGMIAARWHGASFPLQGQHWRARGIAPLAASRGMDPLTRPYSELDVDRELWELLDLAQDDELQAVHDILYGASPLSPLLKSILKENEPAAIARRGRASIMHRIESRFRFLAADSGAMLRGYRPSYRETLLCIRDRLEVHCPSGLDTQDLETEIFLHLLQQHKSALNGLAEDAAAAAAKATASSSDGMAPVRGRGSSDGGVLGRLVAPLRLGGAELLPTMAKLYGALGVRSLRSSALQQLGATLLKQSARYETALAALCKTGIRTAEKRLAVQAASNNLTVAAARYSAVRGALGMLGPLMWTYFGTDLALKALGTDYSRLVRAIFALCQIRLLRTHGFVNA</sequence>
<dbReference type="PANTHER" id="PTHR37203:SF3">
    <property type="entry name" value="SLR0975 PROTEIN"/>
    <property type="match status" value="1"/>
</dbReference>